<gene>
    <name evidence="1" type="ORF">HNS30_27745</name>
</gene>
<comment type="caution">
    <text evidence="1">The sequence shown here is derived from an EMBL/GenBank/DDBJ whole genome shotgun (WGS) entry which is preliminary data.</text>
</comment>
<evidence type="ECO:0000313" key="2">
    <source>
        <dbReference type="Proteomes" id="UP000528460"/>
    </source>
</evidence>
<name>A0A7Y4JXY1_9BACT</name>
<accession>A0A7Y4JXY1</accession>
<sequence length="83" mass="8905">MENTCSPRSVQAQNLANVEPVDVGVSHPGLYGQAPDGLVLELATAEGAFDTKQWISPAMVIFRCLSTPELAGFVRPVLPDPRQ</sequence>
<dbReference type="EMBL" id="JABFJW010000267">
    <property type="protein sequence ID" value="NOK12843.1"/>
    <property type="molecule type" value="Genomic_DNA"/>
</dbReference>
<protein>
    <submittedName>
        <fullName evidence="1">Uncharacterized protein</fullName>
    </submittedName>
</protein>
<proteinExistence type="predicted"/>
<evidence type="ECO:0000313" key="1">
    <source>
        <dbReference type="EMBL" id="NOK12843.1"/>
    </source>
</evidence>
<organism evidence="1 2">
    <name type="scientific">Corallococcus exercitus</name>
    <dbReference type="NCBI Taxonomy" id="2316736"/>
    <lineage>
        <taxon>Bacteria</taxon>
        <taxon>Pseudomonadati</taxon>
        <taxon>Myxococcota</taxon>
        <taxon>Myxococcia</taxon>
        <taxon>Myxococcales</taxon>
        <taxon>Cystobacterineae</taxon>
        <taxon>Myxococcaceae</taxon>
        <taxon>Corallococcus</taxon>
    </lineage>
</organism>
<dbReference type="Proteomes" id="UP000528460">
    <property type="component" value="Unassembled WGS sequence"/>
</dbReference>
<dbReference type="RefSeq" id="WP_171419888.1">
    <property type="nucleotide sequence ID" value="NZ_JABFJW010000267.1"/>
</dbReference>
<reference evidence="1 2" key="1">
    <citation type="submission" date="2020-05" db="EMBL/GenBank/DDBJ databases">
        <authorList>
            <person name="Whitworth D."/>
        </authorList>
    </citation>
    <scope>NUCLEOTIDE SEQUENCE [LARGE SCALE GENOMIC DNA]</scope>
    <source>
        <strain evidence="1 2">CA046A</strain>
    </source>
</reference>
<dbReference type="AlphaFoldDB" id="A0A7Y4JXY1"/>